<dbReference type="EMBL" id="JBBPBM010000005">
    <property type="protein sequence ID" value="KAK8584459.1"/>
    <property type="molecule type" value="Genomic_DNA"/>
</dbReference>
<evidence type="ECO:0000313" key="1">
    <source>
        <dbReference type="EMBL" id="KAK8584459.1"/>
    </source>
</evidence>
<keyword evidence="2" id="KW-1185">Reference proteome</keyword>
<gene>
    <name evidence="1" type="ORF">V6N12_068703</name>
</gene>
<evidence type="ECO:0008006" key="3">
    <source>
        <dbReference type="Google" id="ProtNLM"/>
    </source>
</evidence>
<sequence>MNSWKKDWIVSVNHVSRERNSVEDTLTAMDCDCGMQGSLFDGPPGSIVARLEEERQHWASMRPVVNVIDDHGG</sequence>
<comment type="caution">
    <text evidence="1">The sequence shown here is derived from an EMBL/GenBank/DDBJ whole genome shotgun (WGS) entry which is preliminary data.</text>
</comment>
<proteinExistence type="predicted"/>
<evidence type="ECO:0000313" key="2">
    <source>
        <dbReference type="Proteomes" id="UP001472677"/>
    </source>
</evidence>
<organism evidence="1 2">
    <name type="scientific">Hibiscus sabdariffa</name>
    <name type="common">roselle</name>
    <dbReference type="NCBI Taxonomy" id="183260"/>
    <lineage>
        <taxon>Eukaryota</taxon>
        <taxon>Viridiplantae</taxon>
        <taxon>Streptophyta</taxon>
        <taxon>Embryophyta</taxon>
        <taxon>Tracheophyta</taxon>
        <taxon>Spermatophyta</taxon>
        <taxon>Magnoliopsida</taxon>
        <taxon>eudicotyledons</taxon>
        <taxon>Gunneridae</taxon>
        <taxon>Pentapetalae</taxon>
        <taxon>rosids</taxon>
        <taxon>malvids</taxon>
        <taxon>Malvales</taxon>
        <taxon>Malvaceae</taxon>
        <taxon>Malvoideae</taxon>
        <taxon>Hibiscus</taxon>
    </lineage>
</organism>
<dbReference type="Proteomes" id="UP001472677">
    <property type="component" value="Unassembled WGS sequence"/>
</dbReference>
<reference evidence="1 2" key="1">
    <citation type="journal article" date="2024" name="G3 (Bethesda)">
        <title>Genome assembly of Hibiscus sabdariffa L. provides insights into metabolisms of medicinal natural products.</title>
        <authorList>
            <person name="Kim T."/>
        </authorList>
    </citation>
    <scope>NUCLEOTIDE SEQUENCE [LARGE SCALE GENOMIC DNA]</scope>
    <source>
        <strain evidence="1">TK-2024</strain>
        <tissue evidence="1">Old leaves</tissue>
    </source>
</reference>
<accession>A0ABR2FR20</accession>
<name>A0ABR2FR20_9ROSI</name>
<protein>
    <recommendedName>
        <fullName evidence="3">RNase H type-1 domain-containing protein</fullName>
    </recommendedName>
</protein>